<feature type="transmembrane region" description="Helical" evidence="2">
    <location>
        <begin position="449"/>
        <end position="471"/>
    </location>
</feature>
<name>A0A1L7WJV7_9HELO</name>
<keyword evidence="4" id="KW-1185">Reference proteome</keyword>
<dbReference type="InterPro" id="IPR036305">
    <property type="entry name" value="RGS_sf"/>
</dbReference>
<dbReference type="STRING" id="576137.A0A1L7WJV7"/>
<evidence type="ECO:0000313" key="3">
    <source>
        <dbReference type="EMBL" id="CZR53050.1"/>
    </source>
</evidence>
<feature type="transmembrane region" description="Helical" evidence="2">
    <location>
        <begin position="290"/>
        <end position="309"/>
    </location>
</feature>
<evidence type="ECO:0008006" key="5">
    <source>
        <dbReference type="Google" id="ProtNLM"/>
    </source>
</evidence>
<dbReference type="OrthoDB" id="3232309at2759"/>
<feature type="region of interest" description="Disordered" evidence="1">
    <location>
        <begin position="110"/>
        <end position="129"/>
    </location>
</feature>
<dbReference type="Proteomes" id="UP000184330">
    <property type="component" value="Unassembled WGS sequence"/>
</dbReference>
<dbReference type="InterPro" id="IPR044926">
    <property type="entry name" value="RGS_subdomain_2"/>
</dbReference>
<gene>
    <name evidence="3" type="ORF">PAC_02928</name>
</gene>
<feature type="transmembrane region" description="Helical" evidence="2">
    <location>
        <begin position="315"/>
        <end position="339"/>
    </location>
</feature>
<dbReference type="PANTHER" id="PTHR39466:SF1">
    <property type="entry name" value="RGS DOMAIN-CONTAINING PROTEIN"/>
    <property type="match status" value="1"/>
</dbReference>
<evidence type="ECO:0000256" key="1">
    <source>
        <dbReference type="SAM" id="MobiDB-lite"/>
    </source>
</evidence>
<keyword evidence="2" id="KW-0812">Transmembrane</keyword>
<sequence length="477" mass="54114">MSILFYRRPDYLNKSSGPINATECARYVKRAKNSERAIPQGLSFEDVMNNKALPPCSLNDFMDYLVYVEYNAENLQFYLWYTDYVRRFNALPEKEKVLSKEWIPDTKEAPDLTKAAENEKGEKKKSKRETFNLMETGYAAKEAAMFAEDEPPLSPPMSPTMPPANMRHASLATSGTATPSISGSTAVSDAEVTAQSGMKWQPFTIQPMREEINRVMCHYITFGAPRELNLSHKDRALCLHALQHTTHPSALVPAVHIVEAALRGQSHPNFIRWSICNGNKPRVFFVRTMGVLHTGFGFVIAIVLTLSMVSRWWRILSAPMFFIGLSTLVAAYKGLCVILHHTHARNLRPWEQDLDSELGDSDRRDSFSSTANRTVQMASRTGNYDDLDTMKEDDASTFRPGSLQFFGPKNSFDDASWVEKYQKKPVLQKIFDQQVWTQDETLRILQDKIVLGANIWALILTVIFTIVFVALPKGNFY</sequence>
<accession>A0A1L7WJV7</accession>
<organism evidence="3 4">
    <name type="scientific">Phialocephala subalpina</name>
    <dbReference type="NCBI Taxonomy" id="576137"/>
    <lineage>
        <taxon>Eukaryota</taxon>
        <taxon>Fungi</taxon>
        <taxon>Dikarya</taxon>
        <taxon>Ascomycota</taxon>
        <taxon>Pezizomycotina</taxon>
        <taxon>Leotiomycetes</taxon>
        <taxon>Helotiales</taxon>
        <taxon>Mollisiaceae</taxon>
        <taxon>Phialocephala</taxon>
        <taxon>Phialocephala fortinii species complex</taxon>
    </lineage>
</organism>
<keyword evidence="2" id="KW-1133">Transmembrane helix</keyword>
<reference evidence="3 4" key="1">
    <citation type="submission" date="2016-03" db="EMBL/GenBank/DDBJ databases">
        <authorList>
            <person name="Ploux O."/>
        </authorList>
    </citation>
    <scope>NUCLEOTIDE SEQUENCE [LARGE SCALE GENOMIC DNA]</scope>
    <source>
        <strain evidence="3 4">UAMH 11012</strain>
    </source>
</reference>
<feature type="compositionally biased region" description="Basic and acidic residues" evidence="1">
    <location>
        <begin position="110"/>
        <end position="122"/>
    </location>
</feature>
<evidence type="ECO:0000256" key="2">
    <source>
        <dbReference type="SAM" id="Phobius"/>
    </source>
</evidence>
<proteinExistence type="predicted"/>
<dbReference type="SUPFAM" id="SSF48097">
    <property type="entry name" value="Regulator of G-protein signaling, RGS"/>
    <property type="match status" value="1"/>
</dbReference>
<dbReference type="EMBL" id="FJOG01000003">
    <property type="protein sequence ID" value="CZR53050.1"/>
    <property type="molecule type" value="Genomic_DNA"/>
</dbReference>
<keyword evidence="2" id="KW-0472">Membrane</keyword>
<dbReference type="AlphaFoldDB" id="A0A1L7WJV7"/>
<dbReference type="PANTHER" id="PTHR39466">
    <property type="entry name" value="RGS DOMAIN-CONTAINING PROTEIN"/>
    <property type="match status" value="1"/>
</dbReference>
<dbReference type="Gene3D" id="1.10.167.10">
    <property type="entry name" value="Regulator of G-protein Signalling 4, domain 2"/>
    <property type="match status" value="1"/>
</dbReference>
<protein>
    <recommendedName>
        <fullName evidence="5">RGS domain-containing protein</fullName>
    </recommendedName>
</protein>
<evidence type="ECO:0000313" key="4">
    <source>
        <dbReference type="Proteomes" id="UP000184330"/>
    </source>
</evidence>